<evidence type="ECO:0000313" key="1">
    <source>
        <dbReference type="EMBL" id="MCR2834080.1"/>
    </source>
</evidence>
<proteinExistence type="predicted"/>
<organism evidence="1 2">
    <name type="scientific">Parerythrobacter lacustris</name>
    <dbReference type="NCBI Taxonomy" id="2969984"/>
    <lineage>
        <taxon>Bacteria</taxon>
        <taxon>Pseudomonadati</taxon>
        <taxon>Pseudomonadota</taxon>
        <taxon>Alphaproteobacteria</taxon>
        <taxon>Sphingomonadales</taxon>
        <taxon>Erythrobacteraceae</taxon>
        <taxon>Parerythrobacter</taxon>
    </lineage>
</organism>
<dbReference type="EMBL" id="JANKHH010000004">
    <property type="protein sequence ID" value="MCR2834080.1"/>
    <property type="molecule type" value="Genomic_DNA"/>
</dbReference>
<comment type="caution">
    <text evidence="1">The sequence shown here is derived from an EMBL/GenBank/DDBJ whole genome shotgun (WGS) entry which is preliminary data.</text>
</comment>
<sequence>MKFVAEHLSFEQIDDVWTFALGDRHPQQPDVWVILTFGDEQVQDVAQGMTGLYIETSTGGSGYGYVECLQFEETTLLIQLCDDYETICVFVPARHAAIAQNAVEACNAANATRSVRPS</sequence>
<dbReference type="RefSeq" id="WP_257595866.1">
    <property type="nucleotide sequence ID" value="NZ_JANKHH010000004.1"/>
</dbReference>
<protein>
    <submittedName>
        <fullName evidence="1">Uncharacterized protein</fullName>
    </submittedName>
</protein>
<gene>
    <name evidence="1" type="ORF">NSO95_09010</name>
</gene>
<reference evidence="1 2" key="1">
    <citation type="submission" date="2022-08" db="EMBL/GenBank/DDBJ databases">
        <title>Polyphasic taxonomy analysis of Qipengyuania sp.RS5-5.</title>
        <authorList>
            <person name="Xamxidin M."/>
            <person name="Wu M."/>
        </authorList>
    </citation>
    <scope>NUCLEOTIDE SEQUENCE [LARGE SCALE GENOMIC DNA]</scope>
    <source>
        <strain evidence="1 2">RS5-5</strain>
    </source>
</reference>
<name>A0ABT1XQY9_9SPHN</name>
<evidence type="ECO:0000313" key="2">
    <source>
        <dbReference type="Proteomes" id="UP001206067"/>
    </source>
</evidence>
<accession>A0ABT1XQY9</accession>
<keyword evidence="2" id="KW-1185">Reference proteome</keyword>
<dbReference type="Proteomes" id="UP001206067">
    <property type="component" value="Unassembled WGS sequence"/>
</dbReference>